<dbReference type="CDD" id="cd16991">
    <property type="entry name" value="ENTH_Ent1_Ent2"/>
    <property type="match status" value="1"/>
</dbReference>
<comment type="similarity">
    <text evidence="2">Belongs to the epsin family.</text>
</comment>
<evidence type="ECO:0000256" key="5">
    <source>
        <dbReference type="ARBA" id="ARBA00023121"/>
    </source>
</evidence>
<feature type="compositionally biased region" description="Low complexity" evidence="7">
    <location>
        <begin position="406"/>
        <end position="422"/>
    </location>
</feature>
<dbReference type="SMART" id="SM00726">
    <property type="entry name" value="UIM"/>
    <property type="match status" value="2"/>
</dbReference>
<dbReference type="InterPro" id="IPR008942">
    <property type="entry name" value="ENTH_VHS"/>
</dbReference>
<dbReference type="PANTHER" id="PTHR12276:SF110">
    <property type="entry name" value="EPSIN-1-RELATED"/>
    <property type="match status" value="1"/>
</dbReference>
<feature type="compositionally biased region" description="Basic and acidic residues" evidence="7">
    <location>
        <begin position="173"/>
        <end position="195"/>
    </location>
</feature>
<evidence type="ECO:0000313" key="10">
    <source>
        <dbReference type="Proteomes" id="UP000799118"/>
    </source>
</evidence>
<keyword evidence="5" id="KW-0446">Lipid-binding</keyword>
<dbReference type="PANTHER" id="PTHR12276">
    <property type="entry name" value="EPSIN/ENT-RELATED"/>
    <property type="match status" value="1"/>
</dbReference>
<protein>
    <submittedName>
        <fullName evidence="9">ENTH-domain-containing protein</fullName>
    </submittedName>
</protein>
<evidence type="ECO:0000259" key="8">
    <source>
        <dbReference type="PROSITE" id="PS50942"/>
    </source>
</evidence>
<dbReference type="InterPro" id="IPR003903">
    <property type="entry name" value="UIM_dom"/>
</dbReference>
<dbReference type="GO" id="GO:0005768">
    <property type="term" value="C:endosome"/>
    <property type="evidence" value="ECO:0007669"/>
    <property type="project" value="TreeGrafter"/>
</dbReference>
<evidence type="ECO:0000256" key="3">
    <source>
        <dbReference type="ARBA" id="ARBA00022490"/>
    </source>
</evidence>
<dbReference type="GO" id="GO:0005543">
    <property type="term" value="F:phospholipid binding"/>
    <property type="evidence" value="ECO:0007669"/>
    <property type="project" value="TreeGrafter"/>
</dbReference>
<accession>A0A6A4HFQ8</accession>
<feature type="compositionally biased region" description="Polar residues" evidence="7">
    <location>
        <begin position="387"/>
        <end position="405"/>
    </location>
</feature>
<gene>
    <name evidence="9" type="ORF">BT96DRAFT_884075</name>
</gene>
<dbReference type="Gene3D" id="1.25.40.90">
    <property type="match status" value="1"/>
</dbReference>
<keyword evidence="10" id="KW-1185">Reference proteome</keyword>
<evidence type="ECO:0000256" key="7">
    <source>
        <dbReference type="SAM" id="MobiDB-lite"/>
    </source>
</evidence>
<dbReference type="GO" id="GO:0007015">
    <property type="term" value="P:actin filament organization"/>
    <property type="evidence" value="ECO:0007669"/>
    <property type="project" value="TreeGrafter"/>
</dbReference>
<dbReference type="GO" id="GO:0030125">
    <property type="term" value="C:clathrin vesicle coat"/>
    <property type="evidence" value="ECO:0007669"/>
    <property type="project" value="TreeGrafter"/>
</dbReference>
<dbReference type="GO" id="GO:0005886">
    <property type="term" value="C:plasma membrane"/>
    <property type="evidence" value="ECO:0007669"/>
    <property type="project" value="TreeGrafter"/>
</dbReference>
<dbReference type="PROSITE" id="PS50330">
    <property type="entry name" value="UIM"/>
    <property type="match status" value="1"/>
</dbReference>
<dbReference type="EMBL" id="ML769499">
    <property type="protein sequence ID" value="KAE9397299.1"/>
    <property type="molecule type" value="Genomic_DNA"/>
</dbReference>
<feature type="compositionally biased region" description="Basic and acidic residues" evidence="7">
    <location>
        <begin position="139"/>
        <end position="156"/>
    </location>
</feature>
<comment type="subcellular location">
    <subcellularLocation>
        <location evidence="1">Cytoplasm</location>
    </subcellularLocation>
</comment>
<name>A0A6A4HFQ8_9AGAR</name>
<reference evidence="9" key="1">
    <citation type="journal article" date="2019" name="Environ. Microbiol.">
        <title>Fungal ecological strategies reflected in gene transcription - a case study of two litter decomposers.</title>
        <authorList>
            <person name="Barbi F."/>
            <person name="Kohler A."/>
            <person name="Barry K."/>
            <person name="Baskaran P."/>
            <person name="Daum C."/>
            <person name="Fauchery L."/>
            <person name="Ihrmark K."/>
            <person name="Kuo A."/>
            <person name="LaButti K."/>
            <person name="Lipzen A."/>
            <person name="Morin E."/>
            <person name="Grigoriev I.V."/>
            <person name="Henrissat B."/>
            <person name="Lindahl B."/>
            <person name="Martin F."/>
        </authorList>
    </citation>
    <scope>NUCLEOTIDE SEQUENCE</scope>
    <source>
        <strain evidence="9">JB14</strain>
    </source>
</reference>
<feature type="domain" description="ENTH" evidence="8">
    <location>
        <begin position="14"/>
        <end position="146"/>
    </location>
</feature>
<dbReference type="FunFam" id="1.25.40.90:FF:000006">
    <property type="entry name" value="Clathrin interactor 1"/>
    <property type="match status" value="1"/>
</dbReference>
<evidence type="ECO:0000256" key="4">
    <source>
        <dbReference type="ARBA" id="ARBA00022553"/>
    </source>
</evidence>
<evidence type="ECO:0000256" key="2">
    <source>
        <dbReference type="ARBA" id="ARBA00010130"/>
    </source>
</evidence>
<dbReference type="AlphaFoldDB" id="A0A6A4HFQ8"/>
<dbReference type="Proteomes" id="UP000799118">
    <property type="component" value="Unassembled WGS sequence"/>
</dbReference>
<feature type="compositionally biased region" description="Polar residues" evidence="7">
    <location>
        <begin position="362"/>
        <end position="373"/>
    </location>
</feature>
<dbReference type="GO" id="GO:0006897">
    <property type="term" value="P:endocytosis"/>
    <property type="evidence" value="ECO:0007669"/>
    <property type="project" value="TreeGrafter"/>
</dbReference>
<dbReference type="Pfam" id="PF01417">
    <property type="entry name" value="ENTH"/>
    <property type="match status" value="1"/>
</dbReference>
<dbReference type="SUPFAM" id="SSF48464">
    <property type="entry name" value="ENTH/VHS domain"/>
    <property type="match status" value="1"/>
</dbReference>
<feature type="coiled-coil region" evidence="6">
    <location>
        <begin position="296"/>
        <end position="339"/>
    </location>
</feature>
<evidence type="ECO:0000256" key="6">
    <source>
        <dbReference type="SAM" id="Coils"/>
    </source>
</evidence>
<dbReference type="InterPro" id="IPR013809">
    <property type="entry name" value="ENTH"/>
</dbReference>
<proteinExistence type="inferred from homology"/>
<dbReference type="SMART" id="SM00273">
    <property type="entry name" value="ENTH"/>
    <property type="match status" value="1"/>
</dbReference>
<evidence type="ECO:0000313" key="9">
    <source>
        <dbReference type="EMBL" id="KAE9397299.1"/>
    </source>
</evidence>
<keyword evidence="4" id="KW-0597">Phosphoprotein</keyword>
<feature type="region of interest" description="Disordered" evidence="7">
    <location>
        <begin position="139"/>
        <end position="195"/>
    </location>
</feature>
<keyword evidence="3" id="KW-0963">Cytoplasm</keyword>
<sequence length="499" mass="56949">MQHFGKAALRVTKNYTKGYSDTQAKVRDATSNDAWGPSGTVLNEISNLTYNQGDFVEIMEMLDKRLNDKGKNWRHVFKSLTVLDYCLHQGSENVVIYFRDNIYIIKTLKEFQYIDEDGKDQGANVRQKAKDITNLLQDEARLKEERRNRANMRDRMTGGARGSADGYDEPDDENSRRRALDPRPSRKNKDEDDLRKAIEESKKSLAQERMTAEDRDLQQAIKLSQEEEAKRNQSVVDSNASALFDDNNQLVPVNTQASANPFPTMTDPMAYTVGLQPQFTQMQPQFTSFNPYQQQMQQEAAQAEYLRQQQEFLQQQQAAQQAQLQQEEYMRQQMILQQQQQQQQQNLFMQQQQQPLMAQPTGFGTNNPFAPSVSSPPPLPTAQNPPQFNLQGTYDNHTSENLHSLSNPPSAFSQSPSPQQQSGRPIAVKTRQDENQELANLFADREGGQDTFGNIGQLRYGHTNASRLVTHQTANTGHNPFAMQQQQQQQGNEQPFFSI</sequence>
<organism evidence="9 10">
    <name type="scientific">Gymnopus androsaceus JB14</name>
    <dbReference type="NCBI Taxonomy" id="1447944"/>
    <lineage>
        <taxon>Eukaryota</taxon>
        <taxon>Fungi</taxon>
        <taxon>Dikarya</taxon>
        <taxon>Basidiomycota</taxon>
        <taxon>Agaricomycotina</taxon>
        <taxon>Agaricomycetes</taxon>
        <taxon>Agaricomycetidae</taxon>
        <taxon>Agaricales</taxon>
        <taxon>Marasmiineae</taxon>
        <taxon>Omphalotaceae</taxon>
        <taxon>Gymnopus</taxon>
    </lineage>
</organism>
<dbReference type="OrthoDB" id="4033880at2759"/>
<dbReference type="GO" id="GO:0030276">
    <property type="term" value="F:clathrin binding"/>
    <property type="evidence" value="ECO:0007669"/>
    <property type="project" value="TreeGrafter"/>
</dbReference>
<evidence type="ECO:0000256" key="1">
    <source>
        <dbReference type="ARBA" id="ARBA00004496"/>
    </source>
</evidence>
<keyword evidence="6" id="KW-0175">Coiled coil</keyword>
<feature type="region of interest" description="Disordered" evidence="7">
    <location>
        <begin position="358"/>
        <end position="427"/>
    </location>
</feature>
<dbReference type="PROSITE" id="PS50942">
    <property type="entry name" value="ENTH"/>
    <property type="match status" value="1"/>
</dbReference>